<evidence type="ECO:0000313" key="2">
    <source>
        <dbReference type="Proteomes" id="UP000078046"/>
    </source>
</evidence>
<comment type="caution">
    <text evidence="1">The sequence shown here is derived from an EMBL/GenBank/DDBJ whole genome shotgun (WGS) entry which is preliminary data.</text>
</comment>
<reference evidence="1 2" key="1">
    <citation type="submission" date="2016-04" db="EMBL/GenBank/DDBJ databases">
        <title>The genome of Intoshia linei affirms orthonectids as highly simplified spiralians.</title>
        <authorList>
            <person name="Mikhailov K.V."/>
            <person name="Slusarev G.S."/>
            <person name="Nikitin M.A."/>
            <person name="Logacheva M.D."/>
            <person name="Penin A."/>
            <person name="Aleoshin V."/>
            <person name="Panchin Y.V."/>
        </authorList>
    </citation>
    <scope>NUCLEOTIDE SEQUENCE [LARGE SCALE GENOMIC DNA]</scope>
    <source>
        <strain evidence="1">Intl2013</strain>
        <tissue evidence="1">Whole animal</tissue>
    </source>
</reference>
<accession>A0A177B119</accession>
<evidence type="ECO:0000313" key="1">
    <source>
        <dbReference type="EMBL" id="OAF67958.1"/>
    </source>
</evidence>
<dbReference type="EMBL" id="LWCA01000539">
    <property type="protein sequence ID" value="OAF67958.1"/>
    <property type="molecule type" value="Genomic_DNA"/>
</dbReference>
<proteinExistence type="predicted"/>
<organism evidence="1 2">
    <name type="scientific">Intoshia linei</name>
    <dbReference type="NCBI Taxonomy" id="1819745"/>
    <lineage>
        <taxon>Eukaryota</taxon>
        <taxon>Metazoa</taxon>
        <taxon>Spiralia</taxon>
        <taxon>Lophotrochozoa</taxon>
        <taxon>Mesozoa</taxon>
        <taxon>Orthonectida</taxon>
        <taxon>Rhopaluridae</taxon>
        <taxon>Intoshia</taxon>
    </lineage>
</organism>
<dbReference type="Proteomes" id="UP000078046">
    <property type="component" value="Unassembled WGS sequence"/>
</dbReference>
<dbReference type="AlphaFoldDB" id="A0A177B119"/>
<gene>
    <name evidence="1" type="ORF">A3Q56_04311</name>
</gene>
<name>A0A177B119_9BILA</name>
<sequence>MQDFQVDEIFKVRLYYAVLFDLLDDKNVFIENFQGSVGVSFTNRYVNLDYAKLKLQVKKGSETLLDLIIDSIDKDYYLFLT</sequence>
<protein>
    <submittedName>
        <fullName evidence="1">Uncharacterized protein</fullName>
    </submittedName>
</protein>
<keyword evidence="2" id="KW-1185">Reference proteome</keyword>